<keyword evidence="5" id="KW-1185">Reference proteome</keyword>
<dbReference type="AlphaFoldDB" id="A0AAE2YMC7"/>
<keyword evidence="2" id="KW-0812">Transmembrane</keyword>
<dbReference type="PANTHER" id="PTHR30203:SF33">
    <property type="entry name" value="BLR4455 PROTEIN"/>
    <property type="match status" value="1"/>
</dbReference>
<dbReference type="InterPro" id="IPR010131">
    <property type="entry name" value="MdtP/NodT-like"/>
</dbReference>
<evidence type="ECO:0000313" key="5">
    <source>
        <dbReference type="Proteomes" id="UP001197378"/>
    </source>
</evidence>
<keyword evidence="3" id="KW-0175">Coiled coil</keyword>
<dbReference type="Gene3D" id="1.20.1600.10">
    <property type="entry name" value="Outer membrane efflux proteins (OEP)"/>
    <property type="match status" value="1"/>
</dbReference>
<dbReference type="GO" id="GO:0005886">
    <property type="term" value="C:plasma membrane"/>
    <property type="evidence" value="ECO:0007669"/>
    <property type="project" value="UniProtKB-SubCell"/>
</dbReference>
<dbReference type="EMBL" id="JAAXYO010000012">
    <property type="protein sequence ID" value="MBU2786669.1"/>
    <property type="molecule type" value="Genomic_DNA"/>
</dbReference>
<keyword evidence="2" id="KW-0449">Lipoprotein</keyword>
<proteinExistence type="inferred from homology"/>
<dbReference type="NCBIfam" id="TIGR01845">
    <property type="entry name" value="outer_NodT"/>
    <property type="match status" value="1"/>
</dbReference>
<dbReference type="Pfam" id="PF02321">
    <property type="entry name" value="OEP"/>
    <property type="match status" value="2"/>
</dbReference>
<sequence length="477" mass="50384">MAMALAGSLAACAAGPNFQRPAPPTMASYTATPLSAQTLSSPTALGEAQHFRTNARVAAQWWRNLGSSKLDALIEQALQNSPTLASAQATLRQAEELHAAQAGSTLYPQVDAGAAAQRQRFNPGTLGQVGNARTFSIYSANLGMHYNLDLAGGNRRALEALSARADYQRYELEAARLTLAGNIATAAITRAKLAGQLQATTAMLQSQEEQIRIARERLRLGQAAPDEVLALQTQAEQTRAQVPALRKQMQQAEHQLAVLAGRAPGAGGIPEFTLADFTLPAELPLSLPSELARQRPDILAAEALLHAANAEYGVALAKLYPQLNLSATLGSQALTAGALFGPGSAVWSLVGQLTQPLFHPGLPAEKRAARAALDAAAGHYQEVVLEALRNVADVLRAVENDAQTLAAEAAAEHAAQGTLDSVEQQYRLGVASYVQLLIARQQVQQTRLGLLAAQGQRLTDSIALYQALGGGAWQERS</sequence>
<dbReference type="InterPro" id="IPR003423">
    <property type="entry name" value="OMP_efflux"/>
</dbReference>
<evidence type="ECO:0000256" key="2">
    <source>
        <dbReference type="RuleBase" id="RU362097"/>
    </source>
</evidence>
<evidence type="ECO:0000313" key="4">
    <source>
        <dbReference type="EMBL" id="MBU2786669.1"/>
    </source>
</evidence>
<keyword evidence="2" id="KW-0564">Palmitate</keyword>
<keyword evidence="2" id="KW-1134">Transmembrane beta strand</keyword>
<comment type="caution">
    <text evidence="4">The sequence shown here is derived from an EMBL/GenBank/DDBJ whole genome shotgun (WGS) entry which is preliminary data.</text>
</comment>
<gene>
    <name evidence="4" type="ORF">HFQ13_00300</name>
</gene>
<comment type="similarity">
    <text evidence="1 2">Belongs to the outer membrane factor (OMF) (TC 1.B.17) family.</text>
</comment>
<evidence type="ECO:0000256" key="1">
    <source>
        <dbReference type="ARBA" id="ARBA00007613"/>
    </source>
</evidence>
<evidence type="ECO:0000256" key="3">
    <source>
        <dbReference type="SAM" id="Coils"/>
    </source>
</evidence>
<name>A0AAE2YMC7_9PROT</name>
<dbReference type="Gene3D" id="2.20.200.10">
    <property type="entry name" value="Outer membrane efflux proteins (OEP)"/>
    <property type="match status" value="1"/>
</dbReference>
<keyword evidence="2" id="KW-0472">Membrane</keyword>
<accession>A0AAE2YMC7</accession>
<dbReference type="Proteomes" id="UP001197378">
    <property type="component" value="Unassembled WGS sequence"/>
</dbReference>
<reference evidence="4" key="1">
    <citation type="journal article" date="2021" name="ISME J.">
        <title>Genomic evolution of the class Acidithiobacillia: deep-branching Proteobacteria living in extreme acidic conditions.</title>
        <authorList>
            <person name="Moya-Beltran A."/>
            <person name="Beard S."/>
            <person name="Rojas-Villalobos C."/>
            <person name="Issotta F."/>
            <person name="Gallardo Y."/>
            <person name="Ulloa R."/>
            <person name="Giaveno A."/>
            <person name="Degli Esposti M."/>
            <person name="Johnson D.B."/>
            <person name="Quatrini R."/>
        </authorList>
    </citation>
    <scope>NUCLEOTIDE SEQUENCE</scope>
    <source>
        <strain evidence="4">VAN18-1</strain>
    </source>
</reference>
<dbReference type="GO" id="GO:0015562">
    <property type="term" value="F:efflux transmembrane transporter activity"/>
    <property type="evidence" value="ECO:0007669"/>
    <property type="project" value="InterPro"/>
</dbReference>
<dbReference type="SUPFAM" id="SSF56954">
    <property type="entry name" value="Outer membrane efflux proteins (OEP)"/>
    <property type="match status" value="1"/>
</dbReference>
<organism evidence="4 5">
    <name type="scientific">Igneacidithiobacillus copahuensis</name>
    <dbReference type="NCBI Taxonomy" id="2724909"/>
    <lineage>
        <taxon>Bacteria</taxon>
        <taxon>Pseudomonadati</taxon>
        <taxon>Pseudomonadota</taxon>
        <taxon>Acidithiobacillia</taxon>
        <taxon>Acidithiobacillales</taxon>
        <taxon>Acidithiobacillaceae</taxon>
        <taxon>Igneacidithiobacillus</taxon>
    </lineage>
</organism>
<dbReference type="PANTHER" id="PTHR30203">
    <property type="entry name" value="OUTER MEMBRANE CATION EFFLUX PROTEIN"/>
    <property type="match status" value="1"/>
</dbReference>
<feature type="coiled-coil region" evidence="3">
    <location>
        <begin position="197"/>
        <end position="255"/>
    </location>
</feature>
<protein>
    <submittedName>
        <fullName evidence="4">Efflux transporter outer membrane subunit</fullName>
    </submittedName>
</protein>
<comment type="subcellular location">
    <subcellularLocation>
        <location evidence="2">Cell membrane</location>
        <topology evidence="2">Lipid-anchor</topology>
    </subcellularLocation>
</comment>